<reference evidence="1 2" key="1">
    <citation type="submission" date="2021-06" db="EMBL/GenBank/DDBJ databases">
        <title>Caerostris extrusa draft genome.</title>
        <authorList>
            <person name="Kono N."/>
            <person name="Arakawa K."/>
        </authorList>
    </citation>
    <scope>NUCLEOTIDE SEQUENCE [LARGE SCALE GENOMIC DNA]</scope>
</reference>
<accession>A0AAV4Q3U4</accession>
<evidence type="ECO:0000313" key="2">
    <source>
        <dbReference type="Proteomes" id="UP001054945"/>
    </source>
</evidence>
<keyword evidence="2" id="KW-1185">Reference proteome</keyword>
<name>A0AAV4Q3U4_CAEEX</name>
<organism evidence="1 2">
    <name type="scientific">Caerostris extrusa</name>
    <name type="common">Bark spider</name>
    <name type="synonym">Caerostris bankana</name>
    <dbReference type="NCBI Taxonomy" id="172846"/>
    <lineage>
        <taxon>Eukaryota</taxon>
        <taxon>Metazoa</taxon>
        <taxon>Ecdysozoa</taxon>
        <taxon>Arthropoda</taxon>
        <taxon>Chelicerata</taxon>
        <taxon>Arachnida</taxon>
        <taxon>Araneae</taxon>
        <taxon>Araneomorphae</taxon>
        <taxon>Entelegynae</taxon>
        <taxon>Araneoidea</taxon>
        <taxon>Araneidae</taxon>
        <taxon>Caerostris</taxon>
    </lineage>
</organism>
<evidence type="ECO:0000313" key="1">
    <source>
        <dbReference type="EMBL" id="GIY03057.1"/>
    </source>
</evidence>
<dbReference type="AlphaFoldDB" id="A0AAV4Q3U4"/>
<gene>
    <name evidence="1" type="ORF">CEXT_178611</name>
</gene>
<sequence length="70" mass="8353">MTRAVIPKVTTFSGERPEQTNNKVFEKRENRVQNWKKTNLIEQTKKMRRITCQVADRISAAWFSRNENQI</sequence>
<dbReference type="Proteomes" id="UP001054945">
    <property type="component" value="Unassembled WGS sequence"/>
</dbReference>
<protein>
    <submittedName>
        <fullName evidence="1">Uncharacterized protein</fullName>
    </submittedName>
</protein>
<proteinExistence type="predicted"/>
<dbReference type="EMBL" id="BPLR01005534">
    <property type="protein sequence ID" value="GIY03057.1"/>
    <property type="molecule type" value="Genomic_DNA"/>
</dbReference>
<comment type="caution">
    <text evidence="1">The sequence shown here is derived from an EMBL/GenBank/DDBJ whole genome shotgun (WGS) entry which is preliminary data.</text>
</comment>